<evidence type="ECO:0000313" key="1">
    <source>
        <dbReference type="EMBL" id="EIM95668.1"/>
    </source>
</evidence>
<reference evidence="1 2" key="1">
    <citation type="journal article" date="2012" name="J. Bacteriol.">
        <title>Draft Genome Sequence of the Soil Bacterium Burkholderia terrae Strain BS001, Which Interacts with Fungal Surface Structures.</title>
        <authorList>
            <person name="Nazir R."/>
            <person name="Hansen M.A."/>
            <person name="Sorensen S."/>
            <person name="van Elsas J.D."/>
        </authorList>
    </citation>
    <scope>NUCLEOTIDE SEQUENCE [LARGE SCALE GENOMIC DNA]</scope>
    <source>
        <strain evidence="1 2">BS001</strain>
    </source>
</reference>
<sequence>MEIDVRQRRRTAAVMAPHQAAHTAVAPCVRPVVDALYAHTKLLGNDWGLILRPSISSPPLACACHDARD</sequence>
<organism evidence="1 2">
    <name type="scientific">Paraburkholderia hospita</name>
    <dbReference type="NCBI Taxonomy" id="169430"/>
    <lineage>
        <taxon>Bacteria</taxon>
        <taxon>Pseudomonadati</taxon>
        <taxon>Pseudomonadota</taxon>
        <taxon>Betaproteobacteria</taxon>
        <taxon>Burkholderiales</taxon>
        <taxon>Burkholderiaceae</taxon>
        <taxon>Paraburkholderia</taxon>
    </lineage>
</organism>
<evidence type="ECO:0000313" key="2">
    <source>
        <dbReference type="Proteomes" id="UP000004980"/>
    </source>
</evidence>
<gene>
    <name evidence="1" type="ORF">WQE_38159</name>
</gene>
<dbReference type="EMBL" id="AKAU01000235">
    <property type="protein sequence ID" value="EIM95668.1"/>
    <property type="molecule type" value="Genomic_DNA"/>
</dbReference>
<name>A0ABN0FAW1_9BURK</name>
<keyword evidence="2" id="KW-1185">Reference proteome</keyword>
<dbReference type="Proteomes" id="UP000004980">
    <property type="component" value="Unassembled WGS sequence"/>
</dbReference>
<accession>A0ABN0FAW1</accession>
<protein>
    <submittedName>
        <fullName evidence="1">Uncharacterized protein</fullName>
    </submittedName>
</protein>
<proteinExistence type="predicted"/>
<comment type="caution">
    <text evidence="1">The sequence shown here is derived from an EMBL/GenBank/DDBJ whole genome shotgun (WGS) entry which is preliminary data.</text>
</comment>